<feature type="domain" description="Beta-xylosidase C-terminal Concanavalin A-like" evidence="6">
    <location>
        <begin position="335"/>
        <end position="531"/>
    </location>
</feature>
<evidence type="ECO:0000256" key="5">
    <source>
        <dbReference type="SAM" id="SignalP"/>
    </source>
</evidence>
<dbReference type="InterPro" id="IPR006710">
    <property type="entry name" value="Glyco_hydro_43"/>
</dbReference>
<dbReference type="InterPro" id="IPR013320">
    <property type="entry name" value="ConA-like_dom_sf"/>
</dbReference>
<dbReference type="Gene3D" id="2.60.120.200">
    <property type="match status" value="1"/>
</dbReference>
<evidence type="ECO:0000256" key="2">
    <source>
        <dbReference type="ARBA" id="ARBA00022801"/>
    </source>
</evidence>
<dbReference type="InterPro" id="IPR051795">
    <property type="entry name" value="Glycosyl_Hydrlase_43"/>
</dbReference>
<protein>
    <submittedName>
        <fullName evidence="7">Xylosidase glycosyl hydrolase</fullName>
    </submittedName>
</protein>
<dbReference type="Gene3D" id="2.115.10.20">
    <property type="entry name" value="Glycosyl hydrolase domain, family 43"/>
    <property type="match status" value="1"/>
</dbReference>
<dbReference type="SUPFAM" id="SSF49899">
    <property type="entry name" value="Concanavalin A-like lectins/glucanases"/>
    <property type="match status" value="1"/>
</dbReference>
<dbReference type="Pfam" id="PF04616">
    <property type="entry name" value="Glyco_hydro_43"/>
    <property type="match status" value="1"/>
</dbReference>
<reference evidence="7 8" key="1">
    <citation type="submission" date="2020-01" db="EMBL/GenBank/DDBJ databases">
        <title>Identification and distribution of gene clusters putatively required for synthesis of sphingolipid metabolism inhibitors in phylogenetically diverse species of the filamentous fungus Fusarium.</title>
        <authorList>
            <person name="Kim H.-S."/>
            <person name="Busman M."/>
            <person name="Brown D.W."/>
            <person name="Divon H."/>
            <person name="Uhlig S."/>
            <person name="Proctor R.H."/>
        </authorList>
    </citation>
    <scope>NUCLEOTIDE SEQUENCE [LARGE SCALE GENOMIC DNA]</scope>
    <source>
        <strain evidence="7 8">NRRL 20459</strain>
    </source>
</reference>
<name>A0A8H4L4J3_9HYPO</name>
<evidence type="ECO:0000256" key="4">
    <source>
        <dbReference type="RuleBase" id="RU361187"/>
    </source>
</evidence>
<keyword evidence="3 4" id="KW-0326">Glycosidase</keyword>
<evidence type="ECO:0000313" key="7">
    <source>
        <dbReference type="EMBL" id="KAF4461393.1"/>
    </source>
</evidence>
<evidence type="ECO:0000256" key="1">
    <source>
        <dbReference type="ARBA" id="ARBA00009865"/>
    </source>
</evidence>
<dbReference type="EMBL" id="JAADYS010001729">
    <property type="protein sequence ID" value="KAF4461393.1"/>
    <property type="molecule type" value="Genomic_DNA"/>
</dbReference>
<evidence type="ECO:0000256" key="3">
    <source>
        <dbReference type="ARBA" id="ARBA00023295"/>
    </source>
</evidence>
<dbReference type="CDD" id="cd09001">
    <property type="entry name" value="GH43_FsAxh1-like"/>
    <property type="match status" value="1"/>
</dbReference>
<evidence type="ECO:0000259" key="6">
    <source>
        <dbReference type="Pfam" id="PF17851"/>
    </source>
</evidence>
<feature type="chain" id="PRO_5034260224" evidence="5">
    <location>
        <begin position="21"/>
        <end position="534"/>
    </location>
</feature>
<gene>
    <name evidence="7" type="ORF">FALBO_11811</name>
</gene>
<dbReference type="AlphaFoldDB" id="A0A8H4L4J3"/>
<proteinExistence type="inferred from homology"/>
<accession>A0A8H4L4J3</accession>
<dbReference type="InterPro" id="IPR023296">
    <property type="entry name" value="Glyco_hydro_beta-prop_sf"/>
</dbReference>
<dbReference type="GO" id="GO:0004553">
    <property type="term" value="F:hydrolase activity, hydrolyzing O-glycosyl compounds"/>
    <property type="evidence" value="ECO:0007669"/>
    <property type="project" value="InterPro"/>
</dbReference>
<comment type="caution">
    <text evidence="7">The sequence shown here is derived from an EMBL/GenBank/DDBJ whole genome shotgun (WGS) entry which is preliminary data.</text>
</comment>
<dbReference type="SUPFAM" id="SSF75005">
    <property type="entry name" value="Arabinanase/levansucrase/invertase"/>
    <property type="match status" value="1"/>
</dbReference>
<dbReference type="OrthoDB" id="2139957at2759"/>
<keyword evidence="8" id="KW-1185">Reference proteome</keyword>
<keyword evidence="5" id="KW-0732">Signal</keyword>
<keyword evidence="2 4" id="KW-0378">Hydrolase</keyword>
<dbReference type="PANTHER" id="PTHR42812">
    <property type="entry name" value="BETA-XYLOSIDASE"/>
    <property type="match status" value="1"/>
</dbReference>
<dbReference type="Pfam" id="PF17851">
    <property type="entry name" value="GH43_C2"/>
    <property type="match status" value="1"/>
</dbReference>
<evidence type="ECO:0000313" key="8">
    <source>
        <dbReference type="Proteomes" id="UP000554235"/>
    </source>
</evidence>
<dbReference type="InterPro" id="IPR041542">
    <property type="entry name" value="GH43_C2"/>
</dbReference>
<organism evidence="7 8">
    <name type="scientific">Fusarium albosuccineum</name>
    <dbReference type="NCBI Taxonomy" id="1237068"/>
    <lineage>
        <taxon>Eukaryota</taxon>
        <taxon>Fungi</taxon>
        <taxon>Dikarya</taxon>
        <taxon>Ascomycota</taxon>
        <taxon>Pezizomycotina</taxon>
        <taxon>Sordariomycetes</taxon>
        <taxon>Hypocreomycetidae</taxon>
        <taxon>Hypocreales</taxon>
        <taxon>Nectriaceae</taxon>
        <taxon>Fusarium</taxon>
        <taxon>Fusarium decemcellulare species complex</taxon>
    </lineage>
</organism>
<comment type="similarity">
    <text evidence="1 4">Belongs to the glycosyl hydrolase 43 family.</text>
</comment>
<dbReference type="Proteomes" id="UP000554235">
    <property type="component" value="Unassembled WGS sequence"/>
</dbReference>
<sequence>MKLFVLSLGLVSSALSLVAASPTHNARAENFQNPIIYSDFPDNDVFLGPDGSYYFSASNFHYSPGAPILRSKDLINWDLIGHSIPRLEFGDGYDLPNSDTRAYRGGTWASSLRYRESNKTWYWIGCTNFWNSWVFTASSPTGPWKKAAQLGTGGTCYYDNGILIDDDDTMYVVYGSNDVKVVQLAKDGLSEVKTQQVLSKSDIGVEGLEGNRMYKINGQYYILNDDPNAAATWIWKSDNPFGPYTSKNLVKGVTPPLSGGNSPHQGSLIKTPQGEWYFMSFTWAYPAGRLPVLAPIRWGDDGFPTLVTGANGGWGASYPLPSGSSGLTKNWGRTDRFQGTTLDASWEWNHNPDVKSYEVNNGLTLRTASVTDDIYSARNTITHRTHGEHPVGTVKIDFSKQADGDRAGLAAFRDQSAYIGIHRADGKSTLAVASGMIIDEWSGETKSLGEIKATAAVPDGKTQVWLRAELDTSPTGSRQAVFSYSWDGSKFETLGPKYELYNGWAFFIAYRFGIFNYATQALGGSIKVESFTAA</sequence>
<dbReference type="PANTHER" id="PTHR42812:SF15">
    <property type="entry name" value="HYDROLASE, PUTATIVE (AFU_ORTHOLOGUE AFUA_2G00930)-RELATED"/>
    <property type="match status" value="1"/>
</dbReference>
<dbReference type="GO" id="GO:0005975">
    <property type="term" value="P:carbohydrate metabolic process"/>
    <property type="evidence" value="ECO:0007669"/>
    <property type="project" value="InterPro"/>
</dbReference>
<feature type="signal peptide" evidence="5">
    <location>
        <begin position="1"/>
        <end position="20"/>
    </location>
</feature>